<dbReference type="InterPro" id="IPR021109">
    <property type="entry name" value="Peptidase_aspartic_dom_sf"/>
</dbReference>
<name>A0ABM3RI38_SPIOL</name>
<reference evidence="1" key="1">
    <citation type="journal article" date="2021" name="Nat. Commun.">
        <title>Genomic analyses provide insights into spinach domestication and the genetic basis of agronomic traits.</title>
        <authorList>
            <person name="Cai X."/>
            <person name="Sun X."/>
            <person name="Xu C."/>
            <person name="Sun H."/>
            <person name="Wang X."/>
            <person name="Ge C."/>
            <person name="Zhang Z."/>
            <person name="Wang Q."/>
            <person name="Fei Z."/>
            <person name="Jiao C."/>
            <person name="Wang Q."/>
        </authorList>
    </citation>
    <scope>NUCLEOTIDE SEQUENCE [LARGE SCALE GENOMIC DNA]</scope>
    <source>
        <strain evidence="1">cv. Varoflay</strain>
    </source>
</reference>
<accession>A0ABM3RI38</accession>
<sequence>MPYKIFEKLNLGDLSPTNMSWKLADLSVMYPLGRVEDVPLNIGKLTLLIDFVVLDIDEDAQTPIILGRPFLATAGSLIDVQAGLITLKVGDIKASFKLPRVEGCLKEMKSCMNVNTID</sequence>
<keyword evidence="1" id="KW-1185">Reference proteome</keyword>
<dbReference type="PANTHER" id="PTHR33067:SF31">
    <property type="entry name" value="RNA-DIRECTED DNA POLYMERASE"/>
    <property type="match status" value="1"/>
</dbReference>
<protein>
    <submittedName>
        <fullName evidence="2">Uncharacterized protein</fullName>
    </submittedName>
</protein>
<dbReference type="Proteomes" id="UP000813463">
    <property type="component" value="Chromosome 3"/>
</dbReference>
<dbReference type="RefSeq" id="XP_056695280.1">
    <property type="nucleotide sequence ID" value="XM_056839302.1"/>
</dbReference>
<evidence type="ECO:0000313" key="1">
    <source>
        <dbReference type="Proteomes" id="UP000813463"/>
    </source>
</evidence>
<dbReference type="PANTHER" id="PTHR33067">
    <property type="entry name" value="RNA-DIRECTED DNA POLYMERASE-RELATED"/>
    <property type="match status" value="1"/>
</dbReference>
<proteinExistence type="predicted"/>
<organism evidence="1 2">
    <name type="scientific">Spinacia oleracea</name>
    <name type="common">Spinach</name>
    <dbReference type="NCBI Taxonomy" id="3562"/>
    <lineage>
        <taxon>Eukaryota</taxon>
        <taxon>Viridiplantae</taxon>
        <taxon>Streptophyta</taxon>
        <taxon>Embryophyta</taxon>
        <taxon>Tracheophyta</taxon>
        <taxon>Spermatophyta</taxon>
        <taxon>Magnoliopsida</taxon>
        <taxon>eudicotyledons</taxon>
        <taxon>Gunneridae</taxon>
        <taxon>Pentapetalae</taxon>
        <taxon>Caryophyllales</taxon>
        <taxon>Chenopodiaceae</taxon>
        <taxon>Chenopodioideae</taxon>
        <taxon>Anserineae</taxon>
        <taxon>Spinacia</taxon>
    </lineage>
</organism>
<gene>
    <name evidence="2" type="primary">LOC130469811</name>
</gene>
<dbReference type="Gene3D" id="2.40.70.10">
    <property type="entry name" value="Acid Proteases"/>
    <property type="match status" value="1"/>
</dbReference>
<dbReference type="CDD" id="cd00303">
    <property type="entry name" value="retropepsin_like"/>
    <property type="match status" value="1"/>
</dbReference>
<reference evidence="2" key="2">
    <citation type="submission" date="2025-08" db="UniProtKB">
        <authorList>
            <consortium name="RefSeq"/>
        </authorList>
    </citation>
    <scope>IDENTIFICATION</scope>
    <source>
        <tissue evidence="2">Leaf</tissue>
    </source>
</reference>
<evidence type="ECO:0000313" key="2">
    <source>
        <dbReference type="RefSeq" id="XP_056695280.1"/>
    </source>
</evidence>
<dbReference type="GeneID" id="130469811"/>